<evidence type="ECO:0000313" key="8">
    <source>
        <dbReference type="EMBL" id="KAK0053409.1"/>
    </source>
</evidence>
<evidence type="ECO:0000256" key="5">
    <source>
        <dbReference type="RuleBase" id="RU000687"/>
    </source>
</evidence>
<dbReference type="Pfam" id="PF02932">
    <property type="entry name" value="Neur_chan_memb"/>
    <property type="match status" value="1"/>
</dbReference>
<dbReference type="PRINTS" id="PR00252">
    <property type="entry name" value="NRIONCHANNEL"/>
</dbReference>
<dbReference type="SUPFAM" id="SSF63712">
    <property type="entry name" value="Nicotinic receptor ligand binding domain-like"/>
    <property type="match status" value="1"/>
</dbReference>
<dbReference type="InterPro" id="IPR038050">
    <property type="entry name" value="Neuro_actylchol_rec"/>
</dbReference>
<evidence type="ECO:0000259" key="7">
    <source>
        <dbReference type="Pfam" id="PF02932"/>
    </source>
</evidence>
<feature type="transmembrane region" description="Helical" evidence="5">
    <location>
        <begin position="305"/>
        <end position="329"/>
    </location>
</feature>
<evidence type="ECO:0000256" key="3">
    <source>
        <dbReference type="ARBA" id="ARBA00022989"/>
    </source>
</evidence>
<keyword evidence="5" id="KW-0732">Signal</keyword>
<keyword evidence="5" id="KW-0407">Ion channel</keyword>
<name>A0AAD8BGQ3_BIOPF</name>
<evidence type="ECO:0000256" key="4">
    <source>
        <dbReference type="ARBA" id="ARBA00023136"/>
    </source>
</evidence>
<feature type="transmembrane region" description="Helical" evidence="5">
    <location>
        <begin position="276"/>
        <end position="293"/>
    </location>
</feature>
<dbReference type="PANTHER" id="PTHR18945">
    <property type="entry name" value="NEUROTRANSMITTER GATED ION CHANNEL"/>
    <property type="match status" value="1"/>
</dbReference>
<dbReference type="GO" id="GO:0016020">
    <property type="term" value="C:membrane"/>
    <property type="evidence" value="ECO:0007669"/>
    <property type="project" value="UniProtKB-SubCell"/>
</dbReference>
<reference evidence="8" key="2">
    <citation type="submission" date="2023-04" db="EMBL/GenBank/DDBJ databases">
        <authorList>
            <person name="Bu L."/>
            <person name="Lu L."/>
            <person name="Laidemitt M.R."/>
            <person name="Zhang S.M."/>
            <person name="Mutuku M."/>
            <person name="Mkoji G."/>
            <person name="Steinauer M."/>
            <person name="Loker E.S."/>
        </authorList>
    </citation>
    <scope>NUCLEOTIDE SEQUENCE</scope>
    <source>
        <strain evidence="8">KasaAsao</strain>
        <tissue evidence="8">Whole Snail</tissue>
    </source>
</reference>
<evidence type="ECO:0000259" key="6">
    <source>
        <dbReference type="Pfam" id="PF02931"/>
    </source>
</evidence>
<organism evidence="8 9">
    <name type="scientific">Biomphalaria pfeifferi</name>
    <name type="common">Bloodfluke planorb</name>
    <name type="synonym">Freshwater snail</name>
    <dbReference type="NCBI Taxonomy" id="112525"/>
    <lineage>
        <taxon>Eukaryota</taxon>
        <taxon>Metazoa</taxon>
        <taxon>Spiralia</taxon>
        <taxon>Lophotrochozoa</taxon>
        <taxon>Mollusca</taxon>
        <taxon>Gastropoda</taxon>
        <taxon>Heterobranchia</taxon>
        <taxon>Euthyneura</taxon>
        <taxon>Panpulmonata</taxon>
        <taxon>Hygrophila</taxon>
        <taxon>Lymnaeoidea</taxon>
        <taxon>Planorbidae</taxon>
        <taxon>Biomphalaria</taxon>
    </lineage>
</organism>
<comment type="similarity">
    <text evidence="5">Belongs to the ligand-gated ion channel (TC 1.A.9) family.</text>
</comment>
<comment type="caution">
    <text evidence="8">The sequence shown here is derived from an EMBL/GenBank/DDBJ whole genome shotgun (WGS) entry which is preliminary data.</text>
</comment>
<dbReference type="EMBL" id="JASAOG010000086">
    <property type="protein sequence ID" value="KAK0053409.1"/>
    <property type="molecule type" value="Genomic_DNA"/>
</dbReference>
<proteinExistence type="inferred from homology"/>
<feature type="signal peptide" evidence="5">
    <location>
        <begin position="1"/>
        <end position="26"/>
    </location>
</feature>
<keyword evidence="5" id="KW-0406">Ion transport</keyword>
<dbReference type="PROSITE" id="PS00236">
    <property type="entry name" value="NEUROTR_ION_CHANNEL"/>
    <property type="match status" value="1"/>
</dbReference>
<dbReference type="GO" id="GO:0004888">
    <property type="term" value="F:transmembrane signaling receptor activity"/>
    <property type="evidence" value="ECO:0007669"/>
    <property type="project" value="InterPro"/>
</dbReference>
<evidence type="ECO:0000256" key="2">
    <source>
        <dbReference type="ARBA" id="ARBA00022692"/>
    </source>
</evidence>
<dbReference type="CDD" id="cd18989">
    <property type="entry name" value="LGIC_ECD_cation"/>
    <property type="match status" value="1"/>
</dbReference>
<dbReference type="InterPro" id="IPR036734">
    <property type="entry name" value="Neur_chan_lig-bd_sf"/>
</dbReference>
<dbReference type="GO" id="GO:0005230">
    <property type="term" value="F:extracellular ligand-gated monoatomic ion channel activity"/>
    <property type="evidence" value="ECO:0007669"/>
    <property type="project" value="InterPro"/>
</dbReference>
<comment type="subcellular location">
    <subcellularLocation>
        <location evidence="1">Membrane</location>
        <topology evidence="1">Multi-pass membrane protein</topology>
    </subcellularLocation>
</comment>
<keyword evidence="8" id="KW-0675">Receptor</keyword>
<sequence>MRRLAHVTELLTIVCLTEFVVHLGGAETSWRNVKAKLKADLRERRANISNVNPGDDVTNRTIDMMIYFWPFAVTQIDEIKQTVSTVSSYVISWWDSSLAWNIQDYGNISFITENINNIWSPKITIPNSADNANWVLPSVIDFCYIWHNGKVTIFTIVFVDTYCDLDLTSYPFDQQKCDILIWPFTEDSAYQLTISDIEIAPPMPTNGEWKIVARHFQIVYYEDFSKNNLSMAKMTLTIQRSTTYYIFSIVIPLALMALMTPIVFWIPPMSGERTSYLVSIFLSMTVYLSYLVGTMPRSMNKMPKLLIYLVTIMAQTFFAIIATVCVMKMMKAEMAKGRRGHHNTSERGFVDPIDLASDESKNIKKNMVAPAKEEGCIMRKTGKQRLITSDQWDRIFFVLYFFFCIPTFIIIYFL</sequence>
<dbReference type="SUPFAM" id="SSF90112">
    <property type="entry name" value="Neurotransmitter-gated ion-channel transmembrane pore"/>
    <property type="match status" value="1"/>
</dbReference>
<dbReference type="Proteomes" id="UP001233172">
    <property type="component" value="Unassembled WGS sequence"/>
</dbReference>
<keyword evidence="9" id="KW-1185">Reference proteome</keyword>
<reference evidence="8" key="1">
    <citation type="journal article" date="2023" name="PLoS Negl. Trop. Dis.">
        <title>A genome sequence for Biomphalaria pfeifferi, the major vector snail for the human-infecting parasite Schistosoma mansoni.</title>
        <authorList>
            <person name="Bu L."/>
            <person name="Lu L."/>
            <person name="Laidemitt M.R."/>
            <person name="Zhang S.M."/>
            <person name="Mutuku M."/>
            <person name="Mkoji G."/>
            <person name="Steinauer M."/>
            <person name="Loker E.S."/>
        </authorList>
    </citation>
    <scope>NUCLEOTIDE SEQUENCE</scope>
    <source>
        <strain evidence="8">KasaAsao</strain>
    </source>
</reference>
<dbReference type="InterPro" id="IPR006029">
    <property type="entry name" value="Neurotrans-gated_channel_TM"/>
</dbReference>
<feature type="domain" description="Neurotransmitter-gated ion-channel ligand-binding" evidence="6">
    <location>
        <begin position="61"/>
        <end position="241"/>
    </location>
</feature>
<feature type="chain" id="PRO_5041784132" evidence="5">
    <location>
        <begin position="27"/>
        <end position="414"/>
    </location>
</feature>
<dbReference type="Gene3D" id="2.70.170.10">
    <property type="entry name" value="Neurotransmitter-gated ion-channel ligand-binding domain"/>
    <property type="match status" value="1"/>
</dbReference>
<evidence type="ECO:0000313" key="9">
    <source>
        <dbReference type="Proteomes" id="UP001233172"/>
    </source>
</evidence>
<keyword evidence="2 5" id="KW-0812">Transmembrane</keyword>
<dbReference type="InterPro" id="IPR036719">
    <property type="entry name" value="Neuro-gated_channel_TM_sf"/>
</dbReference>
<dbReference type="Gene3D" id="1.20.58.390">
    <property type="entry name" value="Neurotransmitter-gated ion-channel transmembrane domain"/>
    <property type="match status" value="1"/>
</dbReference>
<keyword evidence="4 5" id="KW-0472">Membrane</keyword>
<dbReference type="InterPro" id="IPR006202">
    <property type="entry name" value="Neur_chan_lig-bd"/>
</dbReference>
<accession>A0AAD8BGQ3</accession>
<feature type="transmembrane region" description="Helical" evidence="5">
    <location>
        <begin position="244"/>
        <end position="264"/>
    </location>
</feature>
<dbReference type="CDD" id="cd19051">
    <property type="entry name" value="LGIC_TM_cation"/>
    <property type="match status" value="1"/>
</dbReference>
<keyword evidence="5" id="KW-0813">Transport</keyword>
<dbReference type="InterPro" id="IPR018000">
    <property type="entry name" value="Neurotransmitter_ion_chnl_CS"/>
</dbReference>
<dbReference type="Pfam" id="PF02931">
    <property type="entry name" value="Neur_chan_LBD"/>
    <property type="match status" value="1"/>
</dbReference>
<feature type="transmembrane region" description="Helical" evidence="5">
    <location>
        <begin position="395"/>
        <end position="413"/>
    </location>
</feature>
<evidence type="ECO:0000256" key="1">
    <source>
        <dbReference type="ARBA" id="ARBA00004141"/>
    </source>
</evidence>
<gene>
    <name evidence="8" type="ORF">Bpfe_017107</name>
</gene>
<protein>
    <submittedName>
        <fullName evidence="8">Neuronal acetylcholine receptor subunit beta-4</fullName>
    </submittedName>
</protein>
<keyword evidence="3 5" id="KW-1133">Transmembrane helix</keyword>
<dbReference type="InterPro" id="IPR006201">
    <property type="entry name" value="Neur_channel"/>
</dbReference>
<feature type="domain" description="Neurotransmitter-gated ion-channel transmembrane" evidence="7">
    <location>
        <begin position="249"/>
        <end position="331"/>
    </location>
</feature>
<dbReference type="AlphaFoldDB" id="A0AAD8BGQ3"/>